<name>A0A650DFY1_9CAUD</name>
<protein>
    <submittedName>
        <fullName evidence="1">Uncharacterized protein</fullName>
    </submittedName>
</protein>
<proteinExistence type="predicted"/>
<sequence>MKIKIEIIDRAGYTFMKKVKLPIIVEGRPLCQGFMITTRELRNAGVPVESCFSDDYEWCFSGLRACKAEEEARKASLFARFNNWLRKL</sequence>
<organism evidence="1 2">
    <name type="scientific">Escherichia phage Ec_Makalu_002</name>
    <dbReference type="NCBI Taxonomy" id="2682770"/>
    <lineage>
        <taxon>Viruses</taxon>
        <taxon>Duplodnaviria</taxon>
        <taxon>Heunggongvirae</taxon>
        <taxon>Uroviricota</taxon>
        <taxon>Caudoviricetes</taxon>
        <taxon>Pantevenvirales</taxon>
        <taxon>Straboviridae</taxon>
        <taxon>Krischvirus</taxon>
        <taxon>Krischvirus gec3s</taxon>
    </lineage>
</organism>
<accession>A0A650DFY1</accession>
<reference evidence="1 2" key="1">
    <citation type="submission" date="2019-11" db="EMBL/GenBank/DDBJ databases">
        <title>Complete genome sequence of bacteriophage Ec_Makalu_002.</title>
        <authorList>
            <person name="Dhungana G."/>
            <person name="Malla R."/>
            <person name="Adhya S."/>
            <person name="Rajaure M."/>
        </authorList>
    </citation>
    <scope>NUCLEOTIDE SEQUENCE [LARGE SCALE GENOMIC DNA]</scope>
</reference>
<gene>
    <name evidence="1" type="ORF">Makalu002_073</name>
</gene>
<dbReference type="Proteomes" id="UP000433151">
    <property type="component" value="Segment"/>
</dbReference>
<dbReference type="EMBL" id="MN709127">
    <property type="protein sequence ID" value="QGS83678.1"/>
    <property type="molecule type" value="Genomic_DNA"/>
</dbReference>
<evidence type="ECO:0000313" key="2">
    <source>
        <dbReference type="Proteomes" id="UP000433151"/>
    </source>
</evidence>
<evidence type="ECO:0000313" key="1">
    <source>
        <dbReference type="EMBL" id="QGS83678.1"/>
    </source>
</evidence>